<dbReference type="SUPFAM" id="SSF53756">
    <property type="entry name" value="UDP-Glycosyltransferase/glycogen phosphorylase"/>
    <property type="match status" value="1"/>
</dbReference>
<dbReference type="PANTHER" id="PTHR12526:SF638">
    <property type="entry name" value="SPORE COAT PROTEIN SA"/>
    <property type="match status" value="1"/>
</dbReference>
<reference evidence="2 3" key="1">
    <citation type="submission" date="2020-03" db="EMBL/GenBank/DDBJ databases">
        <title>Identification of Halomonas strains.</title>
        <authorList>
            <person name="Xiao Z."/>
            <person name="Dong F."/>
            <person name="Wang Z."/>
            <person name="Zhao J.-Y."/>
        </authorList>
    </citation>
    <scope>NUCLEOTIDE SEQUENCE [LARGE SCALE GENOMIC DNA]</scope>
    <source>
        <strain evidence="2 3">DX6</strain>
    </source>
</reference>
<comment type="caution">
    <text evidence="2">The sequence shown here is derived from an EMBL/GenBank/DDBJ whole genome shotgun (WGS) entry which is preliminary data.</text>
</comment>
<dbReference type="Gene3D" id="3.40.50.2000">
    <property type="entry name" value="Glycogen Phosphorylase B"/>
    <property type="match status" value="2"/>
</dbReference>
<feature type="domain" description="Glycosyltransferase subfamily 4-like N-terminal" evidence="1">
    <location>
        <begin position="16"/>
        <end position="173"/>
    </location>
</feature>
<gene>
    <name evidence="2" type="ORF">HBJ55_01715</name>
</gene>
<organism evidence="2 3">
    <name type="scientific">Billgrantia bachuensis</name>
    <dbReference type="NCBI Taxonomy" id="2717286"/>
    <lineage>
        <taxon>Bacteria</taxon>
        <taxon>Pseudomonadati</taxon>
        <taxon>Pseudomonadota</taxon>
        <taxon>Gammaproteobacteria</taxon>
        <taxon>Oceanospirillales</taxon>
        <taxon>Halomonadaceae</taxon>
        <taxon>Billgrantia</taxon>
    </lineage>
</organism>
<proteinExistence type="predicted"/>
<keyword evidence="3" id="KW-1185">Reference proteome</keyword>
<dbReference type="Pfam" id="PF13692">
    <property type="entry name" value="Glyco_trans_1_4"/>
    <property type="match status" value="1"/>
</dbReference>
<dbReference type="Proteomes" id="UP001318321">
    <property type="component" value="Unassembled WGS sequence"/>
</dbReference>
<dbReference type="Pfam" id="PF13439">
    <property type="entry name" value="Glyco_transf_4"/>
    <property type="match status" value="1"/>
</dbReference>
<name>A0ABX0PLJ9_9GAMM</name>
<dbReference type="CDD" id="cd03811">
    <property type="entry name" value="GT4_GT28_WabH-like"/>
    <property type="match status" value="1"/>
</dbReference>
<dbReference type="EMBL" id="JAAQTO010000004">
    <property type="protein sequence ID" value="NIC04146.1"/>
    <property type="molecule type" value="Genomic_DNA"/>
</dbReference>
<dbReference type="PANTHER" id="PTHR12526">
    <property type="entry name" value="GLYCOSYLTRANSFERASE"/>
    <property type="match status" value="1"/>
</dbReference>
<protein>
    <submittedName>
        <fullName evidence="2">Glycosyltransferase</fullName>
    </submittedName>
</protein>
<sequence>MAHKRFAFVIEDLYGGGAQKSLLYTADQLRQRGHEVIVFTLRELIEHRIPEGLHIENLGVVTQFTKATSTVLTEKWQAKRIDKALRKWKPDVVISCSCDKITRHLHHPNLYFWVKSDITAKFNDARKRERAFDKARRFYNGRQVIAVSQGVKENLENVVSLQAERIIPIYNPYEREPFVAMAAEPAELPKGAYFLCVAALEPRKRHDRLLRAYAESGIDTPLIIMGKGKPEHEAAIRQQVVDLGLENRVIMAGYHRNPYPWLAQAKAVVLTSDAEGLPRVLIEALLLHTPVISTDCPSGPREILTGTLADFLVAPEDEKGLADAIKRMDQAPVVIEEGHYRQFLKETVLPQFEAL</sequence>
<dbReference type="RefSeq" id="WP_167110416.1">
    <property type="nucleotide sequence ID" value="NZ_JAAQTO010000004.1"/>
</dbReference>
<evidence type="ECO:0000259" key="1">
    <source>
        <dbReference type="Pfam" id="PF13439"/>
    </source>
</evidence>
<evidence type="ECO:0000313" key="3">
    <source>
        <dbReference type="Proteomes" id="UP001318321"/>
    </source>
</evidence>
<accession>A0ABX0PLJ9</accession>
<dbReference type="InterPro" id="IPR028098">
    <property type="entry name" value="Glyco_trans_4-like_N"/>
</dbReference>
<evidence type="ECO:0000313" key="2">
    <source>
        <dbReference type="EMBL" id="NIC04146.1"/>
    </source>
</evidence>